<gene>
    <name evidence="2" type="ORF">AWU65_17150</name>
</gene>
<dbReference type="STRING" id="59843.A3958_16555"/>
<dbReference type="AlphaFoldDB" id="A0A163KU63"/>
<dbReference type="EMBL" id="LWMH01000001">
    <property type="protein sequence ID" value="KZS47523.1"/>
    <property type="molecule type" value="Genomic_DNA"/>
</dbReference>
<dbReference type="Proteomes" id="UP000076796">
    <property type="component" value="Unassembled WGS sequence"/>
</dbReference>
<feature type="transmembrane region" description="Helical" evidence="1">
    <location>
        <begin position="46"/>
        <end position="63"/>
    </location>
</feature>
<dbReference type="KEGG" id="pglu:A3958_16555"/>
<evidence type="ECO:0000313" key="2">
    <source>
        <dbReference type="EMBL" id="KZS47523.1"/>
    </source>
</evidence>
<keyword evidence="3" id="KW-1185">Reference proteome</keyword>
<feature type="transmembrane region" description="Helical" evidence="1">
    <location>
        <begin position="7"/>
        <end position="26"/>
    </location>
</feature>
<sequence length="131" mass="15075">MRKIITFLVVGVVMFFILLAIDHSYVSMNKYINELSPAANMERLKIILLSLCLGIVFDWSNVIKLVKKKISIHYSLIFPFLVSLFLAMLPAFFIDIEPSFFTNIFMKLHVNIIFGILSGIILTRIFVKNES</sequence>
<feature type="transmembrane region" description="Helical" evidence="1">
    <location>
        <begin position="75"/>
        <end position="96"/>
    </location>
</feature>
<comment type="caution">
    <text evidence="2">The sequence shown here is derived from an EMBL/GenBank/DDBJ whole genome shotgun (WGS) entry which is preliminary data.</text>
</comment>
<keyword evidence="1" id="KW-0812">Transmembrane</keyword>
<feature type="transmembrane region" description="Helical" evidence="1">
    <location>
        <begin position="108"/>
        <end position="127"/>
    </location>
</feature>
<keyword evidence="1" id="KW-0472">Membrane</keyword>
<protein>
    <submittedName>
        <fullName evidence="2">Uncharacterized protein</fullName>
    </submittedName>
</protein>
<accession>A0A163KU63</accession>
<evidence type="ECO:0000256" key="1">
    <source>
        <dbReference type="SAM" id="Phobius"/>
    </source>
</evidence>
<evidence type="ECO:0000313" key="3">
    <source>
        <dbReference type="Proteomes" id="UP000076796"/>
    </source>
</evidence>
<keyword evidence="1" id="KW-1133">Transmembrane helix</keyword>
<organism evidence="2 3">
    <name type="scientific">Paenibacillus glucanolyticus</name>
    <dbReference type="NCBI Taxonomy" id="59843"/>
    <lineage>
        <taxon>Bacteria</taxon>
        <taxon>Bacillati</taxon>
        <taxon>Bacillota</taxon>
        <taxon>Bacilli</taxon>
        <taxon>Bacillales</taxon>
        <taxon>Paenibacillaceae</taxon>
        <taxon>Paenibacillus</taxon>
    </lineage>
</organism>
<proteinExistence type="predicted"/>
<reference evidence="2" key="1">
    <citation type="journal article" date="2016" name="Genome Announc.">
        <title>Draft genomes of two strains of Paenibacillus glucanolyticus with capability to degrade lignocellulose.</title>
        <authorList>
            <person name="Mathews S.L."/>
            <person name="Pawlak J."/>
            <person name="Grunden A.M."/>
        </authorList>
    </citation>
    <scope>NUCLEOTIDE SEQUENCE [LARGE SCALE GENOMIC DNA]</scope>
    <source>
        <strain evidence="2">SLM1</strain>
    </source>
</reference>
<name>A0A163KU63_9BACL</name>